<keyword evidence="1" id="KW-0663">Pyridoxal phosphate</keyword>
<dbReference type="Gene3D" id="3.20.20.10">
    <property type="entry name" value="Alanine racemase"/>
    <property type="match status" value="1"/>
</dbReference>
<dbReference type="PANTHER" id="PTHR10146">
    <property type="entry name" value="PROLINE SYNTHETASE CO-TRANSCRIBED BACTERIAL HOMOLOG PROTEIN"/>
    <property type="match status" value="1"/>
</dbReference>
<dbReference type="Pfam" id="PF01168">
    <property type="entry name" value="Ala_racemase_N"/>
    <property type="match status" value="1"/>
</dbReference>
<keyword evidence="5" id="KW-1185">Reference proteome</keyword>
<dbReference type="InterPro" id="IPR029066">
    <property type="entry name" value="PLP-binding_barrel"/>
</dbReference>
<name>A0ABY5PCD7_9ACTN</name>
<dbReference type="CDD" id="cd00635">
    <property type="entry name" value="PLPDE_III_YBL036c_like"/>
    <property type="match status" value="1"/>
</dbReference>
<dbReference type="SUPFAM" id="SSF51419">
    <property type="entry name" value="PLP-binding barrel"/>
    <property type="match status" value="1"/>
</dbReference>
<dbReference type="RefSeq" id="WP_353862868.1">
    <property type="nucleotide sequence ID" value="NZ_CP088295.1"/>
</dbReference>
<evidence type="ECO:0000256" key="2">
    <source>
        <dbReference type="RuleBase" id="RU004514"/>
    </source>
</evidence>
<evidence type="ECO:0000313" key="4">
    <source>
        <dbReference type="EMBL" id="UUY02339.1"/>
    </source>
</evidence>
<gene>
    <name evidence="4" type="ORF">LRS13_16715</name>
</gene>
<evidence type="ECO:0000313" key="5">
    <source>
        <dbReference type="Proteomes" id="UP001058860"/>
    </source>
</evidence>
<feature type="domain" description="Alanine racemase N-terminal" evidence="3">
    <location>
        <begin position="37"/>
        <end position="205"/>
    </location>
</feature>
<dbReference type="EMBL" id="CP088295">
    <property type="protein sequence ID" value="UUY02339.1"/>
    <property type="molecule type" value="Genomic_DNA"/>
</dbReference>
<reference evidence="5" key="1">
    <citation type="submission" date="2021-11" db="EMBL/GenBank/DDBJ databases">
        <title>Cultivation dependent microbiological survey of springs from the worlds oldest radium mine currently devoted to the extraction of radon-saturated water.</title>
        <authorList>
            <person name="Kapinusova G."/>
            <person name="Smrhova T."/>
            <person name="Strejcek M."/>
            <person name="Suman J."/>
            <person name="Jani K."/>
            <person name="Pajer P."/>
            <person name="Uhlik O."/>
        </authorList>
    </citation>
    <scope>NUCLEOTIDE SEQUENCE [LARGE SCALE GENOMIC DNA]</scope>
    <source>
        <strain evidence="5">J379</strain>
    </source>
</reference>
<organism evidence="4 5">
    <name type="scientific">Svornostia abyssi</name>
    <dbReference type="NCBI Taxonomy" id="2898438"/>
    <lineage>
        <taxon>Bacteria</taxon>
        <taxon>Bacillati</taxon>
        <taxon>Actinomycetota</taxon>
        <taxon>Thermoleophilia</taxon>
        <taxon>Solirubrobacterales</taxon>
        <taxon>Baekduiaceae</taxon>
        <taxon>Svornostia</taxon>
    </lineage>
</organism>
<evidence type="ECO:0000256" key="1">
    <source>
        <dbReference type="ARBA" id="ARBA00022898"/>
    </source>
</evidence>
<dbReference type="Proteomes" id="UP001058860">
    <property type="component" value="Chromosome"/>
</dbReference>
<proteinExistence type="inferred from homology"/>
<sequence length="246" mass="26750">MAELITGLQTDAVRAGLSRVRGRIDEAAARAGRDPADVELVAATKYVALDEMGTLADAGITVVGENRAQDLQAKVQAYGDRFTWDFIGHLQSRKVKVVAPLVRRIHSVSSDSVLAQLERLGPELGRDLEILIEVNVSGEEAKSGLPAGQLDACLDRVAAIDGVRTVGLMTMPPRAQTAEDSRRWFALLAELAHARGLPHLSMGTTQDFEVAVEEGGHARADRHEHLPLKMEDFVSRGLTFWRDGLQ</sequence>
<dbReference type="PANTHER" id="PTHR10146:SF14">
    <property type="entry name" value="PYRIDOXAL PHOSPHATE HOMEOSTASIS PROTEIN"/>
    <property type="match status" value="1"/>
</dbReference>
<protein>
    <submittedName>
        <fullName evidence="4">YggS family pyridoxal phosphate enzyme</fullName>
    </submittedName>
</protein>
<comment type="similarity">
    <text evidence="2">Belongs to the pyridoxal phosphate-binding protein YggS/PROSC family.</text>
</comment>
<evidence type="ECO:0000259" key="3">
    <source>
        <dbReference type="Pfam" id="PF01168"/>
    </source>
</evidence>
<dbReference type="PIRSF" id="PIRSF004848">
    <property type="entry name" value="YBL036c_PLPDEIII"/>
    <property type="match status" value="1"/>
</dbReference>
<accession>A0ABY5PCD7</accession>
<dbReference type="InterPro" id="IPR001608">
    <property type="entry name" value="Ala_racemase_N"/>
</dbReference>
<dbReference type="InterPro" id="IPR011078">
    <property type="entry name" value="PyrdxlP_homeostasis"/>
</dbReference>